<dbReference type="AlphaFoldDB" id="A0A3N0DVX9"/>
<evidence type="ECO:0000256" key="2">
    <source>
        <dbReference type="ARBA" id="ARBA00022475"/>
    </source>
</evidence>
<organism evidence="10 11">
    <name type="scientific">Nocardioides marmorisolisilvae</name>
    <dbReference type="NCBI Taxonomy" id="1542737"/>
    <lineage>
        <taxon>Bacteria</taxon>
        <taxon>Bacillati</taxon>
        <taxon>Actinomycetota</taxon>
        <taxon>Actinomycetes</taxon>
        <taxon>Propionibacteriales</taxon>
        <taxon>Nocardioidaceae</taxon>
        <taxon>Nocardioides</taxon>
    </lineage>
</organism>
<dbReference type="Pfam" id="PF03799">
    <property type="entry name" value="FtsQ_DivIB_C"/>
    <property type="match status" value="1"/>
</dbReference>
<keyword evidence="2" id="KW-1003">Cell membrane</keyword>
<dbReference type="RefSeq" id="WP_123234225.1">
    <property type="nucleotide sequence ID" value="NZ_RJSG01000002.1"/>
</dbReference>
<evidence type="ECO:0000313" key="10">
    <source>
        <dbReference type="EMBL" id="RNL79721.1"/>
    </source>
</evidence>
<evidence type="ECO:0000256" key="7">
    <source>
        <dbReference type="ARBA" id="ARBA00023306"/>
    </source>
</evidence>
<evidence type="ECO:0000256" key="5">
    <source>
        <dbReference type="ARBA" id="ARBA00022989"/>
    </source>
</evidence>
<accession>A0A3N0DVX9</accession>
<evidence type="ECO:0000256" key="3">
    <source>
        <dbReference type="ARBA" id="ARBA00022618"/>
    </source>
</evidence>
<dbReference type="Gene3D" id="3.10.20.310">
    <property type="entry name" value="membrane protein fhac"/>
    <property type="match status" value="1"/>
</dbReference>
<protein>
    <submittedName>
        <fullName evidence="10">FtsQ-type POTRA domain-containing protein</fullName>
    </submittedName>
</protein>
<comment type="caution">
    <text evidence="10">The sequence shown here is derived from an EMBL/GenBank/DDBJ whole genome shotgun (WGS) entry which is preliminary data.</text>
</comment>
<gene>
    <name evidence="10" type="ORF">EFL95_12240</name>
</gene>
<evidence type="ECO:0000256" key="1">
    <source>
        <dbReference type="ARBA" id="ARBA00004370"/>
    </source>
</evidence>
<proteinExistence type="predicted"/>
<evidence type="ECO:0000313" key="11">
    <source>
        <dbReference type="Proteomes" id="UP000277094"/>
    </source>
</evidence>
<keyword evidence="11" id="KW-1185">Reference proteome</keyword>
<dbReference type="OrthoDB" id="9790760at2"/>
<dbReference type="EMBL" id="RJSG01000002">
    <property type="protein sequence ID" value="RNL79721.1"/>
    <property type="molecule type" value="Genomic_DNA"/>
</dbReference>
<feature type="transmembrane region" description="Helical" evidence="8">
    <location>
        <begin position="28"/>
        <end position="49"/>
    </location>
</feature>
<dbReference type="PANTHER" id="PTHR37820:SF1">
    <property type="entry name" value="CELL DIVISION PROTEIN FTSQ"/>
    <property type="match status" value="1"/>
</dbReference>
<comment type="subcellular location">
    <subcellularLocation>
        <location evidence="1">Membrane</location>
    </subcellularLocation>
</comment>
<feature type="domain" description="POTRA" evidence="9">
    <location>
        <begin position="54"/>
        <end position="122"/>
    </location>
</feature>
<dbReference type="PANTHER" id="PTHR37820">
    <property type="entry name" value="CELL DIVISION PROTEIN DIVIB"/>
    <property type="match status" value="1"/>
</dbReference>
<keyword evidence="6 8" id="KW-0472">Membrane</keyword>
<dbReference type="Proteomes" id="UP000277094">
    <property type="component" value="Unassembled WGS sequence"/>
</dbReference>
<evidence type="ECO:0000256" key="6">
    <source>
        <dbReference type="ARBA" id="ARBA00023136"/>
    </source>
</evidence>
<dbReference type="GO" id="GO:0005886">
    <property type="term" value="C:plasma membrane"/>
    <property type="evidence" value="ECO:0007669"/>
    <property type="project" value="TreeGrafter"/>
</dbReference>
<dbReference type="GO" id="GO:0051301">
    <property type="term" value="P:cell division"/>
    <property type="evidence" value="ECO:0007669"/>
    <property type="project" value="UniProtKB-KW"/>
</dbReference>
<name>A0A3N0DVX9_9ACTN</name>
<dbReference type="InterPro" id="IPR005548">
    <property type="entry name" value="Cell_div_FtsQ/DivIB_C"/>
</dbReference>
<dbReference type="InterPro" id="IPR050487">
    <property type="entry name" value="FtsQ_DivIB"/>
</dbReference>
<keyword evidence="3" id="KW-0132">Cell division</keyword>
<keyword evidence="4 8" id="KW-0812">Transmembrane</keyword>
<dbReference type="InterPro" id="IPR013685">
    <property type="entry name" value="POTRA_FtsQ_type"/>
</dbReference>
<evidence type="ECO:0000256" key="8">
    <source>
        <dbReference type="SAM" id="Phobius"/>
    </source>
</evidence>
<evidence type="ECO:0000256" key="4">
    <source>
        <dbReference type="ARBA" id="ARBA00022692"/>
    </source>
</evidence>
<sequence>MTMTDDETVVVAAPTFKQRRWTARLRRWRPFLIIALALALVVTGIWLVFYSSVASVRGVEVVGNHRVTAQHIRSVARAPIGTPLARADLAAVQARVEAIPDVSAVSVSRSWLHTIRIEVTERVPVAVVSRDSGTAGAPLQAVDLDGVLFGSFRSRPKGLPLIRTAPGVTAEVLSEAAKVVTSLRSDIASRVRYVDVASIDKITLSLRNGPQVLWGSADDSEEKADVLAVFLNGGSKKYTRIDVSVPGKPTTR</sequence>
<dbReference type="PROSITE" id="PS51779">
    <property type="entry name" value="POTRA"/>
    <property type="match status" value="1"/>
</dbReference>
<dbReference type="InterPro" id="IPR034746">
    <property type="entry name" value="POTRA"/>
</dbReference>
<evidence type="ECO:0000259" key="9">
    <source>
        <dbReference type="PROSITE" id="PS51779"/>
    </source>
</evidence>
<keyword evidence="5 8" id="KW-1133">Transmembrane helix</keyword>
<reference evidence="10 11" key="1">
    <citation type="submission" date="2018-11" db="EMBL/GenBank/DDBJ databases">
        <authorList>
            <person name="Li F."/>
        </authorList>
    </citation>
    <scope>NUCLEOTIDE SEQUENCE [LARGE SCALE GENOMIC DNA]</scope>
    <source>
        <strain evidence="10 11">KIS18-7</strain>
    </source>
</reference>
<dbReference type="Pfam" id="PF08478">
    <property type="entry name" value="POTRA_1"/>
    <property type="match status" value="1"/>
</dbReference>
<keyword evidence="7" id="KW-0131">Cell cycle</keyword>